<dbReference type="InterPro" id="IPR013096">
    <property type="entry name" value="Cupin_2"/>
</dbReference>
<dbReference type="Pfam" id="PF07883">
    <property type="entry name" value="Cupin_2"/>
    <property type="match status" value="1"/>
</dbReference>
<dbReference type="InterPro" id="IPR011051">
    <property type="entry name" value="RmlC_Cupin_sf"/>
</dbReference>
<evidence type="ECO:0000313" key="4">
    <source>
        <dbReference type="Proteomes" id="UP000321820"/>
    </source>
</evidence>
<accession>A0A5B9EEZ1</accession>
<feature type="domain" description="Cupin type-2" evidence="2">
    <location>
        <begin position="39"/>
        <end position="108"/>
    </location>
</feature>
<evidence type="ECO:0000313" key="3">
    <source>
        <dbReference type="EMBL" id="QEE30274.1"/>
    </source>
</evidence>
<dbReference type="OrthoDB" id="9804028at2"/>
<name>A0A5B9EEZ1_9BACT</name>
<dbReference type="GO" id="GO:0046872">
    <property type="term" value="F:metal ion binding"/>
    <property type="evidence" value="ECO:0007669"/>
    <property type="project" value="UniProtKB-KW"/>
</dbReference>
<dbReference type="Gene3D" id="2.60.120.10">
    <property type="entry name" value="Jelly Rolls"/>
    <property type="match status" value="1"/>
</dbReference>
<dbReference type="Proteomes" id="UP000321820">
    <property type="component" value="Chromosome"/>
</dbReference>
<evidence type="ECO:0000256" key="1">
    <source>
        <dbReference type="ARBA" id="ARBA00022723"/>
    </source>
</evidence>
<evidence type="ECO:0000259" key="2">
    <source>
        <dbReference type="Pfam" id="PF07883"/>
    </source>
</evidence>
<dbReference type="InterPro" id="IPR014710">
    <property type="entry name" value="RmlC-like_jellyroll"/>
</dbReference>
<keyword evidence="1" id="KW-0479">Metal-binding</keyword>
<dbReference type="EMBL" id="CP042806">
    <property type="protein sequence ID" value="QEE30274.1"/>
    <property type="molecule type" value="Genomic_DNA"/>
</dbReference>
<sequence length="130" mass="14262">MAVKVIHESTVEELDLPGRNLRWVVTPKNTDAKYCSMAVIRVAPGEKVRPAHSHPDGEEVIYILSGHGRVLVNGEVAEVQTGSAVLFPQGEIHMLQNLSEVEMKVACFFAPPASLKNYAFFEDVDFPDAG</sequence>
<dbReference type="KEGG" id="talb:FTW19_21195"/>
<keyword evidence="4" id="KW-1185">Reference proteome</keyword>
<reference evidence="3 4" key="1">
    <citation type="submission" date="2019-08" db="EMBL/GenBank/DDBJ databases">
        <title>Complete genome sequence of Terriglobus albidus strain ORNL.</title>
        <authorList>
            <person name="Podar M."/>
        </authorList>
    </citation>
    <scope>NUCLEOTIDE SEQUENCE [LARGE SCALE GENOMIC DNA]</scope>
    <source>
        <strain evidence="3 4">ORNL</strain>
    </source>
</reference>
<dbReference type="PANTHER" id="PTHR35848:SF6">
    <property type="entry name" value="CUPIN TYPE-2 DOMAIN-CONTAINING PROTEIN"/>
    <property type="match status" value="1"/>
</dbReference>
<protein>
    <submittedName>
        <fullName evidence="3">Cupin domain-containing protein</fullName>
    </submittedName>
</protein>
<dbReference type="RefSeq" id="WP_147649543.1">
    <property type="nucleotide sequence ID" value="NZ_CP042806.1"/>
</dbReference>
<proteinExistence type="predicted"/>
<dbReference type="AlphaFoldDB" id="A0A5B9EEZ1"/>
<organism evidence="3 4">
    <name type="scientific">Terriglobus albidus</name>
    <dbReference type="NCBI Taxonomy" id="1592106"/>
    <lineage>
        <taxon>Bacteria</taxon>
        <taxon>Pseudomonadati</taxon>
        <taxon>Acidobacteriota</taxon>
        <taxon>Terriglobia</taxon>
        <taxon>Terriglobales</taxon>
        <taxon>Acidobacteriaceae</taxon>
        <taxon>Terriglobus</taxon>
    </lineage>
</organism>
<dbReference type="InterPro" id="IPR051610">
    <property type="entry name" value="GPI/OXD"/>
</dbReference>
<gene>
    <name evidence="3" type="ORF">FTW19_21195</name>
</gene>
<dbReference type="SUPFAM" id="SSF51182">
    <property type="entry name" value="RmlC-like cupins"/>
    <property type="match status" value="1"/>
</dbReference>
<dbReference type="PANTHER" id="PTHR35848">
    <property type="entry name" value="OXALATE-BINDING PROTEIN"/>
    <property type="match status" value="1"/>
</dbReference>